<dbReference type="EMBL" id="JACOPR010000001">
    <property type="protein sequence ID" value="MBC5729385.1"/>
    <property type="molecule type" value="Genomic_DNA"/>
</dbReference>
<feature type="transmembrane region" description="Helical" evidence="1">
    <location>
        <begin position="168"/>
        <end position="188"/>
    </location>
</feature>
<keyword evidence="1" id="KW-0472">Membrane</keyword>
<feature type="transmembrane region" description="Helical" evidence="1">
    <location>
        <begin position="130"/>
        <end position="156"/>
    </location>
</feature>
<evidence type="ECO:0000313" key="2">
    <source>
        <dbReference type="EMBL" id="MBC5729385.1"/>
    </source>
</evidence>
<evidence type="ECO:0000256" key="1">
    <source>
        <dbReference type="SAM" id="Phobius"/>
    </source>
</evidence>
<feature type="transmembrane region" description="Helical" evidence="1">
    <location>
        <begin position="92"/>
        <end position="118"/>
    </location>
</feature>
<protein>
    <submittedName>
        <fullName evidence="2">ABC transporter permease subunit</fullName>
    </submittedName>
</protein>
<accession>A0ABR7HPC6</accession>
<keyword evidence="3" id="KW-1185">Reference proteome</keyword>
<evidence type="ECO:0000313" key="3">
    <source>
        <dbReference type="Proteomes" id="UP000660021"/>
    </source>
</evidence>
<organism evidence="2 3">
    <name type="scientific">Pseudoflavonifractor hominis</name>
    <dbReference type="NCBI Taxonomy" id="2763059"/>
    <lineage>
        <taxon>Bacteria</taxon>
        <taxon>Bacillati</taxon>
        <taxon>Bacillota</taxon>
        <taxon>Clostridia</taxon>
        <taxon>Eubacteriales</taxon>
        <taxon>Oscillospiraceae</taxon>
        <taxon>Pseudoflavonifractor</taxon>
    </lineage>
</organism>
<name>A0ABR7HPC6_9FIRM</name>
<keyword evidence="1" id="KW-0812">Transmembrane</keyword>
<keyword evidence="1" id="KW-1133">Transmembrane helix</keyword>
<gene>
    <name evidence="2" type="ORF">H8S34_00860</name>
</gene>
<dbReference type="RefSeq" id="WP_186962793.1">
    <property type="nucleotide sequence ID" value="NZ_JACOPR010000001.1"/>
</dbReference>
<feature type="transmembrane region" description="Helical" evidence="1">
    <location>
        <begin position="16"/>
        <end position="35"/>
    </location>
</feature>
<dbReference type="Proteomes" id="UP000660021">
    <property type="component" value="Unassembled WGS sequence"/>
</dbReference>
<sequence>MFNYVKAELWKLTQRPALFLTWGILFLLMVVYSVLLSGREYSNLVAACTVVLVAGVLVAPLLVLLVDDGAPDTLKHEVAFGLSRTRIYLGKLIAVLLAGLALCVILLGACLIGGWLLLNHSDPEQEWTNLVVLGFSLLGAVPIWCGMAGVCHMAALAIRNTAVWICGYYIYFFFGQPILLVFVAILFAGNTSSWAATVAEAIVMPSLLLTPRFLSGWLTWTYQVWCWGVGLGWLAASTAAGLALLKRKDIR</sequence>
<proteinExistence type="predicted"/>
<feature type="transmembrane region" description="Helical" evidence="1">
    <location>
        <begin position="41"/>
        <end position="66"/>
    </location>
</feature>
<feature type="transmembrane region" description="Helical" evidence="1">
    <location>
        <begin position="222"/>
        <end position="245"/>
    </location>
</feature>
<reference evidence="2 3" key="1">
    <citation type="submission" date="2020-08" db="EMBL/GenBank/DDBJ databases">
        <title>Genome public.</title>
        <authorList>
            <person name="Liu C."/>
            <person name="Sun Q."/>
        </authorList>
    </citation>
    <scope>NUCLEOTIDE SEQUENCE [LARGE SCALE GENOMIC DNA]</scope>
    <source>
        <strain evidence="2 3">New-38</strain>
    </source>
</reference>
<comment type="caution">
    <text evidence="2">The sequence shown here is derived from an EMBL/GenBank/DDBJ whole genome shotgun (WGS) entry which is preliminary data.</text>
</comment>